<dbReference type="PANTHER" id="PTHR10622">
    <property type="entry name" value="HET DOMAIN-CONTAINING PROTEIN"/>
    <property type="match status" value="1"/>
</dbReference>
<dbReference type="InterPro" id="IPR058525">
    <property type="entry name" value="DUF8212"/>
</dbReference>
<dbReference type="OrthoDB" id="20872at2759"/>
<dbReference type="EMBL" id="KZ613970">
    <property type="protein sequence ID" value="PMD29952.1"/>
    <property type="molecule type" value="Genomic_DNA"/>
</dbReference>
<organism evidence="3 4">
    <name type="scientific">Hyaloscypha variabilis (strain UAMH 11265 / GT02V1 / F)</name>
    <name type="common">Meliniomyces variabilis</name>
    <dbReference type="NCBI Taxonomy" id="1149755"/>
    <lineage>
        <taxon>Eukaryota</taxon>
        <taxon>Fungi</taxon>
        <taxon>Dikarya</taxon>
        <taxon>Ascomycota</taxon>
        <taxon>Pezizomycotina</taxon>
        <taxon>Leotiomycetes</taxon>
        <taxon>Helotiales</taxon>
        <taxon>Hyaloscyphaceae</taxon>
        <taxon>Hyaloscypha</taxon>
        <taxon>Hyaloscypha variabilis</taxon>
    </lineage>
</organism>
<feature type="domain" description="Heterokaryon incompatibility" evidence="1">
    <location>
        <begin position="26"/>
        <end position="110"/>
    </location>
</feature>
<dbReference type="Proteomes" id="UP000235786">
    <property type="component" value="Unassembled WGS sequence"/>
</dbReference>
<dbReference type="InterPro" id="IPR010730">
    <property type="entry name" value="HET"/>
</dbReference>
<keyword evidence="4" id="KW-1185">Reference proteome</keyword>
<evidence type="ECO:0000313" key="4">
    <source>
        <dbReference type="Proteomes" id="UP000235786"/>
    </source>
</evidence>
<dbReference type="Pfam" id="PF26640">
    <property type="entry name" value="DUF8212"/>
    <property type="match status" value="1"/>
</dbReference>
<dbReference type="Pfam" id="PF06985">
    <property type="entry name" value="HET"/>
    <property type="match status" value="1"/>
</dbReference>
<protein>
    <submittedName>
        <fullName evidence="3">HET-domain-containing protein</fullName>
    </submittedName>
</protein>
<gene>
    <name evidence="3" type="ORF">L207DRAFT_520589</name>
</gene>
<dbReference type="STRING" id="1149755.A0A2J6QUL2"/>
<sequence length="580" mass="66153">MRLLQYNNDGEFSLTQFFGAIPLPPYAILSHTWGRELEEVTFQDMMEGNGMSKAGFGKIRFCGEQARRDGFSYFWVDTCCIDKSSSAELSEAINSMFSWYKNSAVCYVFIDDIIEHKDLVRSRWITIGWTLQELIAPSKVEFYNSRWNLLGTKKTLQNVITSITGIQPDFLCGADLETASVAKKMSWAAKRTTTRVEDVAYSLLGIFDINMPLLYGEGIKAFRRLQEEIIKLYPEDQSLYAWGDIVEKCSYELQYGERISRRHLHPVAPLLGLLADSPRAFKNSGSFVPVNWIGEFYSGRYRNDSPARHPAIIGKDITLELPVAQEASFRYCYEDRQIAQTRGGIYAMLLCCDESKPKLRVSIPLLGWGHSLRGRTKQLVVNTETAPTIDNYHSFPKDRMRVAAERQKQTLCDGDVIIDRLTDLKDQSQKSSHPWVHHVPNLLWNWNRVAQLGNAFTGRFLSMLVFGDQVSSMDQYWLTLSRVVSNNKQISDPHLHVGIIRLNRKRLRPEEEDVPLFEHTFQPLQDEWRTSCGPVSVSILVERVCLSPGSFFDCVNITLSLVGEGIDARFNISHQKLGGE</sequence>
<evidence type="ECO:0000259" key="1">
    <source>
        <dbReference type="Pfam" id="PF06985"/>
    </source>
</evidence>
<dbReference type="AlphaFoldDB" id="A0A2J6QUL2"/>
<dbReference type="PANTHER" id="PTHR10622:SF10">
    <property type="entry name" value="HET DOMAIN-CONTAINING PROTEIN"/>
    <property type="match status" value="1"/>
</dbReference>
<evidence type="ECO:0000259" key="2">
    <source>
        <dbReference type="Pfam" id="PF26640"/>
    </source>
</evidence>
<accession>A0A2J6QUL2</accession>
<proteinExistence type="predicted"/>
<reference evidence="3 4" key="1">
    <citation type="submission" date="2016-04" db="EMBL/GenBank/DDBJ databases">
        <title>A degradative enzymes factory behind the ericoid mycorrhizal symbiosis.</title>
        <authorList>
            <consortium name="DOE Joint Genome Institute"/>
            <person name="Martino E."/>
            <person name="Morin E."/>
            <person name="Grelet G."/>
            <person name="Kuo A."/>
            <person name="Kohler A."/>
            <person name="Daghino S."/>
            <person name="Barry K."/>
            <person name="Choi C."/>
            <person name="Cichocki N."/>
            <person name="Clum A."/>
            <person name="Copeland A."/>
            <person name="Hainaut M."/>
            <person name="Haridas S."/>
            <person name="Labutti K."/>
            <person name="Lindquist E."/>
            <person name="Lipzen A."/>
            <person name="Khouja H.-R."/>
            <person name="Murat C."/>
            <person name="Ohm R."/>
            <person name="Olson A."/>
            <person name="Spatafora J."/>
            <person name="Veneault-Fourrey C."/>
            <person name="Henrissat B."/>
            <person name="Grigoriev I."/>
            <person name="Martin F."/>
            <person name="Perotto S."/>
        </authorList>
    </citation>
    <scope>NUCLEOTIDE SEQUENCE [LARGE SCALE GENOMIC DNA]</scope>
    <source>
        <strain evidence="3 4">F</strain>
    </source>
</reference>
<name>A0A2J6QUL2_HYAVF</name>
<feature type="domain" description="DUF8212" evidence="2">
    <location>
        <begin position="220"/>
        <end position="289"/>
    </location>
</feature>
<evidence type="ECO:0000313" key="3">
    <source>
        <dbReference type="EMBL" id="PMD29952.1"/>
    </source>
</evidence>